<comment type="caution">
    <text evidence="2">The sequence shown here is derived from an EMBL/GenBank/DDBJ whole genome shotgun (WGS) entry which is preliminary data.</text>
</comment>
<feature type="transmembrane region" description="Helical" evidence="1">
    <location>
        <begin position="48"/>
        <end position="66"/>
    </location>
</feature>
<organism evidence="2 3">
    <name type="scientific">Macrolepiota fuliginosa MF-IS2</name>
    <dbReference type="NCBI Taxonomy" id="1400762"/>
    <lineage>
        <taxon>Eukaryota</taxon>
        <taxon>Fungi</taxon>
        <taxon>Dikarya</taxon>
        <taxon>Basidiomycota</taxon>
        <taxon>Agaricomycotina</taxon>
        <taxon>Agaricomycetes</taxon>
        <taxon>Agaricomycetidae</taxon>
        <taxon>Agaricales</taxon>
        <taxon>Agaricineae</taxon>
        <taxon>Agaricaceae</taxon>
        <taxon>Macrolepiota</taxon>
    </lineage>
</organism>
<gene>
    <name evidence="2" type="ORF">P691DRAFT_805480</name>
</gene>
<dbReference type="Proteomes" id="UP000807342">
    <property type="component" value="Unassembled WGS sequence"/>
</dbReference>
<accession>A0A9P6C1P9</accession>
<keyword evidence="3" id="KW-1185">Reference proteome</keyword>
<keyword evidence="1" id="KW-1133">Transmembrane helix</keyword>
<feature type="non-terminal residue" evidence="2">
    <location>
        <position position="83"/>
    </location>
</feature>
<evidence type="ECO:0000313" key="2">
    <source>
        <dbReference type="EMBL" id="KAF9445568.1"/>
    </source>
</evidence>
<reference evidence="2" key="1">
    <citation type="submission" date="2020-11" db="EMBL/GenBank/DDBJ databases">
        <authorList>
            <consortium name="DOE Joint Genome Institute"/>
            <person name="Ahrendt S."/>
            <person name="Riley R."/>
            <person name="Andreopoulos W."/>
            <person name="Labutti K."/>
            <person name="Pangilinan J."/>
            <person name="Ruiz-Duenas F.J."/>
            <person name="Barrasa J.M."/>
            <person name="Sanchez-Garcia M."/>
            <person name="Camarero S."/>
            <person name="Miyauchi S."/>
            <person name="Serrano A."/>
            <person name="Linde D."/>
            <person name="Babiker R."/>
            <person name="Drula E."/>
            <person name="Ayuso-Fernandez I."/>
            <person name="Pacheco R."/>
            <person name="Padilla G."/>
            <person name="Ferreira P."/>
            <person name="Barriuso J."/>
            <person name="Kellner H."/>
            <person name="Castanera R."/>
            <person name="Alfaro M."/>
            <person name="Ramirez L."/>
            <person name="Pisabarro A.G."/>
            <person name="Kuo A."/>
            <person name="Tritt A."/>
            <person name="Lipzen A."/>
            <person name="He G."/>
            <person name="Yan M."/>
            <person name="Ng V."/>
            <person name="Cullen D."/>
            <person name="Martin F."/>
            <person name="Rosso M.-N."/>
            <person name="Henrissat B."/>
            <person name="Hibbett D."/>
            <person name="Martinez A.T."/>
            <person name="Grigoriev I.V."/>
        </authorList>
    </citation>
    <scope>NUCLEOTIDE SEQUENCE</scope>
    <source>
        <strain evidence="2">MF-IS2</strain>
    </source>
</reference>
<sequence>MYWLHCGTDVCPHSTYLIDTSYQLDFFTYHLEVIAHVDITLPNSLDTWPSLVYAHSILAVGLLVAIQKCRIHRQESCADHDSD</sequence>
<keyword evidence="1" id="KW-0812">Transmembrane</keyword>
<dbReference type="EMBL" id="MU151293">
    <property type="protein sequence ID" value="KAF9445568.1"/>
    <property type="molecule type" value="Genomic_DNA"/>
</dbReference>
<proteinExistence type="predicted"/>
<evidence type="ECO:0000313" key="3">
    <source>
        <dbReference type="Proteomes" id="UP000807342"/>
    </source>
</evidence>
<keyword evidence="1" id="KW-0472">Membrane</keyword>
<evidence type="ECO:0000256" key="1">
    <source>
        <dbReference type="SAM" id="Phobius"/>
    </source>
</evidence>
<name>A0A9P6C1P9_9AGAR</name>
<protein>
    <submittedName>
        <fullName evidence="2">Uncharacterized protein</fullName>
    </submittedName>
</protein>
<dbReference type="AlphaFoldDB" id="A0A9P6C1P9"/>